<organism evidence="2 3">
    <name type="scientific">Scytalidium lignicola</name>
    <name type="common">Hyphomycete</name>
    <dbReference type="NCBI Taxonomy" id="5539"/>
    <lineage>
        <taxon>Eukaryota</taxon>
        <taxon>Fungi</taxon>
        <taxon>Dikarya</taxon>
        <taxon>Ascomycota</taxon>
        <taxon>Pezizomycotina</taxon>
        <taxon>Leotiomycetes</taxon>
        <taxon>Leotiomycetes incertae sedis</taxon>
        <taxon>Scytalidium</taxon>
    </lineage>
</organism>
<feature type="non-terminal residue" evidence="2">
    <location>
        <position position="657"/>
    </location>
</feature>
<gene>
    <name evidence="2" type="ORF">B7463_g1613</name>
</gene>
<comment type="caution">
    <text evidence="2">The sequence shown here is derived from an EMBL/GenBank/DDBJ whole genome shotgun (WGS) entry which is preliminary data.</text>
</comment>
<feature type="non-terminal residue" evidence="2">
    <location>
        <position position="1"/>
    </location>
</feature>
<feature type="region of interest" description="Disordered" evidence="1">
    <location>
        <begin position="1"/>
        <end position="142"/>
    </location>
</feature>
<accession>A0A3E2HMY3</accession>
<evidence type="ECO:0000313" key="3">
    <source>
        <dbReference type="Proteomes" id="UP000258309"/>
    </source>
</evidence>
<dbReference type="STRING" id="5539.A0A3E2HMY3"/>
<sequence>MESSSGFPPLKPRNELPRPQQEERFRIARKPIQGGLTREPSPNPHYERSNRTVMDSRNVSVERMKNLNLKDEPSASPAIPKLPPRPRERMDIDIPESITGLRPQLSPRPITASSSRSTTFGSTSTASFPLNNASTNSTTDSSKSSASSFALSAYQEARHFAGGLIAHPFESTKDYSILRHSHGLVFYKGTSTNIAISIFATNRLPADRAIWLQSKGWTGKIGMRTKALFGAHDDWLNVTPAMNVGVEQLKPTNERAWQRDISRFRKKAVGHKRERHILRETAVVCIPGEAGDGYFQLVLCTGEKKKVLCRSPVFRVISTSRDPSSVRGASLSTLPLELGAMAFSTYAQSTVGTVLSPVTEAVQNQVDRYMPSWWKVQAATTAYDVSGAADRVDSTLDVFQQRYDQALDGTFMQAAEVELVIDQGPMPPYPFRFMIRGDLTRDETNPSSLPFIHLTKIPEDANRKLRGYYYGWVRVEKGEKKVTASDTDSWYQVIISVLSLDASQLAYASVTAASKKYLTLQLIQELEDIPFGLNEFEVQLMGFIRPDEPSQRAALAKGLQAGDQAAAEAALLAEMSDIAMAQSVLDHPAWSPMVVTQSRSIEGKQGLLQRIGSGYAETRLKVQKQVDRVPLHKLGVRLPIDEMEDKGLIPNGYYVVR</sequence>
<feature type="compositionally biased region" description="Low complexity" evidence="1">
    <location>
        <begin position="111"/>
        <end position="142"/>
    </location>
</feature>
<evidence type="ECO:0000313" key="2">
    <source>
        <dbReference type="EMBL" id="RFU34698.1"/>
    </source>
</evidence>
<evidence type="ECO:0008006" key="4">
    <source>
        <dbReference type="Google" id="ProtNLM"/>
    </source>
</evidence>
<dbReference type="AlphaFoldDB" id="A0A3E2HMY3"/>
<keyword evidence="3" id="KW-1185">Reference proteome</keyword>
<protein>
    <recommendedName>
        <fullName evidence="4">Riboflavin kinase</fullName>
    </recommendedName>
</protein>
<reference evidence="2 3" key="1">
    <citation type="submission" date="2018-05" db="EMBL/GenBank/DDBJ databases">
        <title>Draft genome sequence of Scytalidium lignicola DSM 105466, a ubiquitous saprotrophic fungus.</title>
        <authorList>
            <person name="Buettner E."/>
            <person name="Gebauer A.M."/>
            <person name="Hofrichter M."/>
            <person name="Liers C."/>
            <person name="Kellner H."/>
        </authorList>
    </citation>
    <scope>NUCLEOTIDE SEQUENCE [LARGE SCALE GENOMIC DNA]</scope>
    <source>
        <strain evidence="2 3">DSM 105466</strain>
    </source>
</reference>
<name>A0A3E2HMY3_SCYLI</name>
<feature type="compositionally biased region" description="Basic and acidic residues" evidence="1">
    <location>
        <begin position="12"/>
        <end position="26"/>
    </location>
</feature>
<evidence type="ECO:0000256" key="1">
    <source>
        <dbReference type="SAM" id="MobiDB-lite"/>
    </source>
</evidence>
<dbReference type="Proteomes" id="UP000258309">
    <property type="component" value="Unassembled WGS sequence"/>
</dbReference>
<proteinExistence type="predicted"/>
<feature type="compositionally biased region" description="Basic and acidic residues" evidence="1">
    <location>
        <begin position="60"/>
        <end position="73"/>
    </location>
</feature>
<dbReference type="OrthoDB" id="276388at2759"/>
<dbReference type="OMA" id="FQLVLCQ"/>
<dbReference type="EMBL" id="NCSJ02000017">
    <property type="protein sequence ID" value="RFU34698.1"/>
    <property type="molecule type" value="Genomic_DNA"/>
</dbReference>